<sequence>MSGNVEMILEKLDRAKNEFAQHPNGRGITFSRDAIQIADELLDSSLLSWEDVLEVRNQVSDMFFGAGLLALSEELDEEIEGALGQLSDKDEKEGLEQCIRERSSKRIDADSNASVGETVTAVPQQAPTLLHYLPGRTLRGAGDYFESFTDTSYPYTSPTASSEDAEPDGYLLCRLDTMIVHDPDPPYGIPNVVESLPTFEDPERTDREPETIEMEVDDIDED</sequence>
<protein>
    <submittedName>
        <fullName evidence="2">Uncharacterized protein</fullName>
    </submittedName>
</protein>
<dbReference type="Proteomes" id="UP000800094">
    <property type="component" value="Unassembled WGS sequence"/>
</dbReference>
<accession>A0A6A6IV49</accession>
<feature type="compositionally biased region" description="Acidic residues" evidence="1">
    <location>
        <begin position="211"/>
        <end position="222"/>
    </location>
</feature>
<feature type="compositionally biased region" description="Basic and acidic residues" evidence="1">
    <location>
        <begin position="201"/>
        <end position="210"/>
    </location>
</feature>
<dbReference type="AlphaFoldDB" id="A0A6A6IV49"/>
<proteinExistence type="predicted"/>
<keyword evidence="3" id="KW-1185">Reference proteome</keyword>
<gene>
    <name evidence="2" type="ORF">BU26DRAFT_561046</name>
</gene>
<reference evidence="2" key="1">
    <citation type="journal article" date="2020" name="Stud. Mycol.">
        <title>101 Dothideomycetes genomes: a test case for predicting lifestyles and emergence of pathogens.</title>
        <authorList>
            <person name="Haridas S."/>
            <person name="Albert R."/>
            <person name="Binder M."/>
            <person name="Bloem J."/>
            <person name="Labutti K."/>
            <person name="Salamov A."/>
            <person name="Andreopoulos B."/>
            <person name="Baker S."/>
            <person name="Barry K."/>
            <person name="Bills G."/>
            <person name="Bluhm B."/>
            <person name="Cannon C."/>
            <person name="Castanera R."/>
            <person name="Culley D."/>
            <person name="Daum C."/>
            <person name="Ezra D."/>
            <person name="Gonzalez J."/>
            <person name="Henrissat B."/>
            <person name="Kuo A."/>
            <person name="Liang C."/>
            <person name="Lipzen A."/>
            <person name="Lutzoni F."/>
            <person name="Magnuson J."/>
            <person name="Mondo S."/>
            <person name="Nolan M."/>
            <person name="Ohm R."/>
            <person name="Pangilinan J."/>
            <person name="Park H.-J."/>
            <person name="Ramirez L."/>
            <person name="Alfaro M."/>
            <person name="Sun H."/>
            <person name="Tritt A."/>
            <person name="Yoshinaga Y."/>
            <person name="Zwiers L.-H."/>
            <person name="Turgeon B."/>
            <person name="Goodwin S."/>
            <person name="Spatafora J."/>
            <person name="Crous P."/>
            <person name="Grigoriev I."/>
        </authorList>
    </citation>
    <scope>NUCLEOTIDE SEQUENCE</scope>
    <source>
        <strain evidence="2">CBS 122368</strain>
    </source>
</reference>
<dbReference type="EMBL" id="ML987191">
    <property type="protein sequence ID" value="KAF2253772.1"/>
    <property type="molecule type" value="Genomic_DNA"/>
</dbReference>
<dbReference type="RefSeq" id="XP_033688776.1">
    <property type="nucleotide sequence ID" value="XM_033832869.1"/>
</dbReference>
<name>A0A6A6IV49_9PLEO</name>
<dbReference type="GeneID" id="54586199"/>
<feature type="region of interest" description="Disordered" evidence="1">
    <location>
        <begin position="186"/>
        <end position="222"/>
    </location>
</feature>
<evidence type="ECO:0000313" key="2">
    <source>
        <dbReference type="EMBL" id="KAF2253772.1"/>
    </source>
</evidence>
<organism evidence="2 3">
    <name type="scientific">Trematosphaeria pertusa</name>
    <dbReference type="NCBI Taxonomy" id="390896"/>
    <lineage>
        <taxon>Eukaryota</taxon>
        <taxon>Fungi</taxon>
        <taxon>Dikarya</taxon>
        <taxon>Ascomycota</taxon>
        <taxon>Pezizomycotina</taxon>
        <taxon>Dothideomycetes</taxon>
        <taxon>Pleosporomycetidae</taxon>
        <taxon>Pleosporales</taxon>
        <taxon>Massarineae</taxon>
        <taxon>Trematosphaeriaceae</taxon>
        <taxon>Trematosphaeria</taxon>
    </lineage>
</organism>
<evidence type="ECO:0000256" key="1">
    <source>
        <dbReference type="SAM" id="MobiDB-lite"/>
    </source>
</evidence>
<evidence type="ECO:0000313" key="3">
    <source>
        <dbReference type="Proteomes" id="UP000800094"/>
    </source>
</evidence>